<organism evidence="1 2">
    <name type="scientific">Asticcacaulis excentricus</name>
    <dbReference type="NCBI Taxonomy" id="78587"/>
    <lineage>
        <taxon>Bacteria</taxon>
        <taxon>Pseudomonadati</taxon>
        <taxon>Pseudomonadota</taxon>
        <taxon>Alphaproteobacteria</taxon>
        <taxon>Caulobacterales</taxon>
        <taxon>Caulobacteraceae</taxon>
        <taxon>Asticcacaulis</taxon>
    </lineage>
</organism>
<dbReference type="AlphaFoldDB" id="A0A3G9FXR0"/>
<proteinExistence type="predicted"/>
<dbReference type="EMBL" id="AP018827">
    <property type="protein sequence ID" value="BBF79892.1"/>
    <property type="molecule type" value="Genomic_DNA"/>
</dbReference>
<evidence type="ECO:0000313" key="2">
    <source>
        <dbReference type="Proteomes" id="UP000278756"/>
    </source>
</evidence>
<evidence type="ECO:0000313" key="1">
    <source>
        <dbReference type="EMBL" id="BBF79892.1"/>
    </source>
</evidence>
<dbReference type="Proteomes" id="UP000278756">
    <property type="component" value="Chromosome 1"/>
</dbReference>
<sequence length="99" mass="11283">MFDLYVSIWDEEFNNSGLMAEWLSALGASDVIITHVLHDTMNYDRDGRDTENNFIRNWRVRIFMPDANPSEPPLTGYTLTCINCGHEDTPTLGDTVTIN</sequence>
<name>A0A3G9FXR0_9CAUL</name>
<reference evidence="2" key="2">
    <citation type="journal article" date="2017" name="Plant Physiol. Biochem.">
        <title>Differential oxidative and antioxidative response of duckweed Lemna minor toward plant growth promoting/inhibiting bacteria.</title>
        <authorList>
            <person name="Ishizawa H."/>
            <person name="Kuroda M."/>
            <person name="Morikawa M."/>
            <person name="Ike M."/>
        </authorList>
    </citation>
    <scope>NUCLEOTIDE SEQUENCE [LARGE SCALE GENOMIC DNA]</scope>
    <source>
        <strain evidence="2">M6</strain>
    </source>
</reference>
<reference evidence="2" key="1">
    <citation type="journal article" date="2017" name="Biotechnol. Biofuels">
        <title>Evaluation of environmental bacterial communities as a factor affecting the growth of duckweed Lemna minor.</title>
        <authorList>
            <person name="Ishizawa H."/>
            <person name="Kuroda M."/>
            <person name="Morikawa M."/>
            <person name="Ike M."/>
        </authorList>
    </citation>
    <scope>NUCLEOTIDE SEQUENCE [LARGE SCALE GENOMIC DNA]</scope>
    <source>
        <strain evidence="2">M6</strain>
    </source>
</reference>
<protein>
    <submittedName>
        <fullName evidence="1">Uncharacterized protein</fullName>
    </submittedName>
</protein>
<accession>A0A3G9FXR0</accession>
<gene>
    <name evidence="1" type="ORF">EM6_0469</name>
</gene>